<feature type="domain" description="PH" evidence="8">
    <location>
        <begin position="263"/>
        <end position="372"/>
    </location>
</feature>
<evidence type="ECO:0000259" key="8">
    <source>
        <dbReference type="PROSITE" id="PS50003"/>
    </source>
</evidence>
<dbReference type="Pfam" id="PF00169">
    <property type="entry name" value="PH"/>
    <property type="match status" value="1"/>
</dbReference>
<dbReference type="InterPro" id="IPR015042">
    <property type="entry name" value="BPS-dom"/>
</dbReference>
<protein>
    <submittedName>
        <fullName evidence="10">Growth factor receptor bound protein 7</fullName>
    </submittedName>
</protein>
<dbReference type="SMART" id="SM00233">
    <property type="entry name" value="PH"/>
    <property type="match status" value="1"/>
</dbReference>
<dbReference type="OMA" id="KLWKRCF"/>
<feature type="domain" description="SH2" evidence="7">
    <location>
        <begin position="465"/>
        <end position="561"/>
    </location>
</feature>
<dbReference type="SUPFAM" id="SSF50729">
    <property type="entry name" value="PH domain-like"/>
    <property type="match status" value="1"/>
</dbReference>
<dbReference type="PRINTS" id="PR00401">
    <property type="entry name" value="SH2DOMAIN"/>
</dbReference>
<name>A0A4W3I7S3_CALMI</name>
<proteinExistence type="inferred from homology"/>
<comment type="similarity">
    <text evidence="2">Belongs to the GRB7/10/14 family.</text>
</comment>
<comment type="subcellular location">
    <subcellularLocation>
        <location evidence="1">Cytoplasm</location>
    </subcellularLocation>
</comment>
<dbReference type="Pfam" id="PF21989">
    <property type="entry name" value="RA_2"/>
    <property type="match status" value="1"/>
</dbReference>
<reference evidence="11" key="2">
    <citation type="journal article" date="2007" name="PLoS Biol.">
        <title>Survey sequencing and comparative analysis of the elephant shark (Callorhinchus milii) genome.</title>
        <authorList>
            <person name="Venkatesh B."/>
            <person name="Kirkness E.F."/>
            <person name="Loh Y.H."/>
            <person name="Halpern A.L."/>
            <person name="Lee A.P."/>
            <person name="Johnson J."/>
            <person name="Dandona N."/>
            <person name="Viswanathan L.D."/>
            <person name="Tay A."/>
            <person name="Venter J.C."/>
            <person name="Strausberg R.L."/>
            <person name="Brenner S."/>
        </authorList>
    </citation>
    <scope>NUCLEOTIDE SEQUENCE [LARGE SCALE GENOMIC DNA]</scope>
</reference>
<accession>A0A4W3I7S3</accession>
<evidence type="ECO:0000259" key="7">
    <source>
        <dbReference type="PROSITE" id="PS50001"/>
    </source>
</evidence>
<evidence type="ECO:0000256" key="5">
    <source>
        <dbReference type="ARBA" id="ARBA00022999"/>
    </source>
</evidence>
<dbReference type="PROSITE" id="PS50003">
    <property type="entry name" value="PH_DOMAIN"/>
    <property type="match status" value="1"/>
</dbReference>
<dbReference type="InterPro" id="IPR036860">
    <property type="entry name" value="SH2_dom_sf"/>
</dbReference>
<reference evidence="11" key="1">
    <citation type="journal article" date="2006" name="Science">
        <title>Ancient noncoding elements conserved in the human genome.</title>
        <authorList>
            <person name="Venkatesh B."/>
            <person name="Kirkness E.F."/>
            <person name="Loh Y.H."/>
            <person name="Halpern A.L."/>
            <person name="Lee A.P."/>
            <person name="Johnson J."/>
            <person name="Dandona N."/>
            <person name="Viswanathan L.D."/>
            <person name="Tay A."/>
            <person name="Venter J.C."/>
            <person name="Strausberg R.L."/>
            <person name="Brenner S."/>
        </authorList>
    </citation>
    <scope>NUCLEOTIDE SEQUENCE [LARGE SCALE GENOMIC DNA]</scope>
</reference>
<reference evidence="10" key="5">
    <citation type="submission" date="2025-09" db="UniProtKB">
        <authorList>
            <consortium name="Ensembl"/>
        </authorList>
    </citation>
    <scope>IDENTIFICATION</scope>
</reference>
<dbReference type="InterPro" id="IPR039665">
    <property type="entry name" value="PH_APBB1IP"/>
</dbReference>
<dbReference type="Pfam" id="PF08947">
    <property type="entry name" value="BPS"/>
    <property type="match status" value="1"/>
</dbReference>
<dbReference type="Pfam" id="PF00017">
    <property type="entry name" value="SH2"/>
    <property type="match status" value="1"/>
</dbReference>
<dbReference type="Ensembl" id="ENSCMIT00000017370.1">
    <property type="protein sequence ID" value="ENSCMIP00000017034.1"/>
    <property type="gene ID" value="ENSCMIG00000008147.1"/>
</dbReference>
<evidence type="ECO:0000259" key="9">
    <source>
        <dbReference type="PROSITE" id="PS50200"/>
    </source>
</evidence>
<dbReference type="AlphaFoldDB" id="A0A4W3I7S3"/>
<dbReference type="InterPro" id="IPR000980">
    <property type="entry name" value="SH2"/>
</dbReference>
<dbReference type="Gene3D" id="2.30.29.30">
    <property type="entry name" value="Pleckstrin-homology domain (PH domain)/Phosphotyrosine-binding domain (PTB)"/>
    <property type="match status" value="1"/>
</dbReference>
<dbReference type="PANTHER" id="PTHR11243:SF25">
    <property type="entry name" value="GROWTH FACTOR RECEPTOR-BOUND PROTEIN 7"/>
    <property type="match status" value="1"/>
</dbReference>
<evidence type="ECO:0000256" key="1">
    <source>
        <dbReference type="ARBA" id="ARBA00004496"/>
    </source>
</evidence>
<dbReference type="STRING" id="7868.ENSCMIP00000017034"/>
<dbReference type="InterPro" id="IPR039664">
    <property type="entry name" value="GRB/APBB1IP"/>
</dbReference>
<keyword evidence="4" id="KW-0597">Phosphoprotein</keyword>
<evidence type="ECO:0000256" key="4">
    <source>
        <dbReference type="ARBA" id="ARBA00022553"/>
    </source>
</evidence>
<dbReference type="InterPro" id="IPR000159">
    <property type="entry name" value="RA_dom"/>
</dbReference>
<sequence>MYEGSVEQASGFRLREWIKGWSHATANKTTKHCDADMDNVALEHELSPKLDNFFQGGKLQKDISTIPPNGHSLTLPQCQELHRSQPVHIHVKRQLKEEEHSTASLPTIPNPFPELCSSSSSSALNSCPKATGHRGMYVVTIYSEDGMCRSLEVGVSVKASDVCHLLVQRNRCVDEESWTLVEVYPHMSLDKYIHTHSSHTPPHAHTHMHAPTHAHTHMHAPTHAHTHMHAPRLPGHSLTLSLKSSLDKERTQTLQNFLNARRCPEIQGFIHVRDKGRKSWRRLYFFLRRSGVYYSTKGTSKEPRHLHYFADVSEGNIYTVTEGRKAFNAPTDFSFCIKPYRTRNGSKDLQLLCADDEQSRTCWMTAFRLFKLGSQLCVNYQLSQQRQEQQEWLKSSPPRNLSETSLVAMDFSGCTGRVIANPEEAWTVALEEGQTWRKKSLQRYSLPSPCQGSVLSAAIHRTQPWFHGRISREEAHRLIIQHGHVDGVFLMRESQRTPTGFVLTLSHQQKIKHFLVLLCEEDGQNYYSLDGTHTKFTDLIQLVDFYQINRGVLPCNLKHCCSRIPL</sequence>
<dbReference type="PROSITE" id="PS50200">
    <property type="entry name" value="RA"/>
    <property type="match status" value="1"/>
</dbReference>
<dbReference type="SMART" id="SM00252">
    <property type="entry name" value="SH2"/>
    <property type="match status" value="1"/>
</dbReference>
<dbReference type="GO" id="GO:0005737">
    <property type="term" value="C:cytoplasm"/>
    <property type="evidence" value="ECO:0007669"/>
    <property type="project" value="UniProtKB-SubCell"/>
</dbReference>
<evidence type="ECO:0000313" key="11">
    <source>
        <dbReference type="Proteomes" id="UP000314986"/>
    </source>
</evidence>
<dbReference type="GO" id="GO:0007165">
    <property type="term" value="P:signal transduction"/>
    <property type="evidence" value="ECO:0007669"/>
    <property type="project" value="InterPro"/>
</dbReference>
<organism evidence="10 11">
    <name type="scientific">Callorhinchus milii</name>
    <name type="common">Ghost shark</name>
    <dbReference type="NCBI Taxonomy" id="7868"/>
    <lineage>
        <taxon>Eukaryota</taxon>
        <taxon>Metazoa</taxon>
        <taxon>Chordata</taxon>
        <taxon>Craniata</taxon>
        <taxon>Vertebrata</taxon>
        <taxon>Chondrichthyes</taxon>
        <taxon>Holocephali</taxon>
        <taxon>Chimaeriformes</taxon>
        <taxon>Callorhinchidae</taxon>
        <taxon>Callorhinchus</taxon>
    </lineage>
</organism>
<dbReference type="InParanoid" id="A0A4W3I7S3"/>
<dbReference type="PANTHER" id="PTHR11243">
    <property type="entry name" value="GROWTH FACTOR RECEPTOR-BOUND PROTEIN"/>
    <property type="match status" value="1"/>
</dbReference>
<dbReference type="SUPFAM" id="SSF55550">
    <property type="entry name" value="SH2 domain"/>
    <property type="match status" value="1"/>
</dbReference>
<dbReference type="Gene3D" id="3.30.505.10">
    <property type="entry name" value="SH2 domain"/>
    <property type="match status" value="1"/>
</dbReference>
<dbReference type="CDD" id="cd01259">
    <property type="entry name" value="PH_APBB1IP"/>
    <property type="match status" value="1"/>
</dbReference>
<dbReference type="PROSITE" id="PS50001">
    <property type="entry name" value="SH2"/>
    <property type="match status" value="1"/>
</dbReference>
<feature type="domain" description="Ras-associating" evidence="9">
    <location>
        <begin position="137"/>
        <end position="186"/>
    </location>
</feature>
<dbReference type="GeneTree" id="ENSGT00940000158710"/>
<keyword evidence="11" id="KW-1185">Reference proteome</keyword>
<reference evidence="10" key="4">
    <citation type="submission" date="2025-08" db="UniProtKB">
        <authorList>
            <consortium name="Ensembl"/>
        </authorList>
    </citation>
    <scope>IDENTIFICATION</scope>
</reference>
<evidence type="ECO:0000313" key="10">
    <source>
        <dbReference type="Ensembl" id="ENSCMIP00000017034.1"/>
    </source>
</evidence>
<dbReference type="Gene3D" id="3.10.20.90">
    <property type="entry name" value="Phosphatidylinositol 3-kinase Catalytic Subunit, Chain A, domain 1"/>
    <property type="match status" value="1"/>
</dbReference>
<evidence type="ECO:0000256" key="2">
    <source>
        <dbReference type="ARBA" id="ARBA00006708"/>
    </source>
</evidence>
<dbReference type="InterPro" id="IPR029071">
    <property type="entry name" value="Ubiquitin-like_domsf"/>
</dbReference>
<dbReference type="InterPro" id="IPR011993">
    <property type="entry name" value="PH-like_dom_sf"/>
</dbReference>
<dbReference type="Proteomes" id="UP000314986">
    <property type="component" value="Unassembled WGS sequence"/>
</dbReference>
<keyword evidence="5 6" id="KW-0727">SH2 domain</keyword>
<dbReference type="InterPro" id="IPR001849">
    <property type="entry name" value="PH_domain"/>
</dbReference>
<dbReference type="SUPFAM" id="SSF54236">
    <property type="entry name" value="Ubiquitin-like"/>
    <property type="match status" value="1"/>
</dbReference>
<evidence type="ECO:0000256" key="3">
    <source>
        <dbReference type="ARBA" id="ARBA00022490"/>
    </source>
</evidence>
<reference evidence="11" key="3">
    <citation type="journal article" date="2014" name="Nature">
        <title>Elephant shark genome provides unique insights into gnathostome evolution.</title>
        <authorList>
            <consortium name="International Elephant Shark Genome Sequencing Consortium"/>
            <person name="Venkatesh B."/>
            <person name="Lee A.P."/>
            <person name="Ravi V."/>
            <person name="Maurya A.K."/>
            <person name="Lian M.M."/>
            <person name="Swann J.B."/>
            <person name="Ohta Y."/>
            <person name="Flajnik M.F."/>
            <person name="Sutoh Y."/>
            <person name="Kasahara M."/>
            <person name="Hoon S."/>
            <person name="Gangu V."/>
            <person name="Roy S.W."/>
            <person name="Irimia M."/>
            <person name="Korzh V."/>
            <person name="Kondrychyn I."/>
            <person name="Lim Z.W."/>
            <person name="Tay B.H."/>
            <person name="Tohari S."/>
            <person name="Kong K.W."/>
            <person name="Ho S."/>
            <person name="Lorente-Galdos B."/>
            <person name="Quilez J."/>
            <person name="Marques-Bonet T."/>
            <person name="Raney B.J."/>
            <person name="Ingham P.W."/>
            <person name="Tay A."/>
            <person name="Hillier L.W."/>
            <person name="Minx P."/>
            <person name="Boehm T."/>
            <person name="Wilson R.K."/>
            <person name="Brenner S."/>
            <person name="Warren W.C."/>
        </authorList>
    </citation>
    <scope>NUCLEOTIDE SEQUENCE [LARGE SCALE GENOMIC DNA]</scope>
</reference>
<keyword evidence="3" id="KW-0963">Cytoplasm</keyword>
<evidence type="ECO:0000256" key="6">
    <source>
        <dbReference type="PROSITE-ProRule" id="PRU00191"/>
    </source>
</evidence>